<dbReference type="EMBL" id="KF900633">
    <property type="protein sequence ID" value="AIF01894.1"/>
    <property type="molecule type" value="Genomic_DNA"/>
</dbReference>
<organism evidence="1">
    <name type="scientific">uncultured marine group II/III euryarchaeote KM3_150_B07</name>
    <dbReference type="NCBI Taxonomy" id="1457892"/>
    <lineage>
        <taxon>Archaea</taxon>
        <taxon>Methanobacteriati</taxon>
        <taxon>Methanobacteriota</taxon>
        <taxon>environmental samples</taxon>
    </lineage>
</organism>
<reference evidence="1" key="1">
    <citation type="journal article" date="2014" name="Genome Biol. Evol.">
        <title>Pangenome evidence for extensive interdomain horizontal transfer affecting lineage core and shell genes in uncultured planktonic thaumarchaeota and euryarchaeota.</title>
        <authorList>
            <person name="Deschamps P."/>
            <person name="Zivanovic Y."/>
            <person name="Moreira D."/>
            <person name="Rodriguez-Valera F."/>
            <person name="Lopez-Garcia P."/>
        </authorList>
    </citation>
    <scope>NUCLEOTIDE SEQUENCE</scope>
</reference>
<protein>
    <submittedName>
        <fullName evidence="1">Uncharacterized protein</fullName>
    </submittedName>
</protein>
<proteinExistence type="predicted"/>
<name>A0A075GE01_9EURY</name>
<sequence length="96" mass="10551">MDASKLATIAKMRALGYSQREIADEIGVSQPSVAYQLNKLKGMAAEGPRDEVLSKVLLSGFLDSLSGSALLRFLQFSPEEEEAMEKDDDSEDAIYY</sequence>
<dbReference type="AlphaFoldDB" id="A0A075GE01"/>
<dbReference type="Gene3D" id="1.10.10.60">
    <property type="entry name" value="Homeodomain-like"/>
    <property type="match status" value="1"/>
</dbReference>
<accession>A0A075GE01</accession>
<evidence type="ECO:0000313" key="1">
    <source>
        <dbReference type="EMBL" id="AIF01894.1"/>
    </source>
</evidence>